<evidence type="ECO:0000313" key="2">
    <source>
        <dbReference type="EMBL" id="WOK92821.1"/>
    </source>
</evidence>
<evidence type="ECO:0000256" key="1">
    <source>
        <dbReference type="SAM" id="MobiDB-lite"/>
    </source>
</evidence>
<dbReference type="Proteomes" id="UP001327560">
    <property type="component" value="Chromosome 1"/>
</dbReference>
<gene>
    <name evidence="2" type="ORF">Cni_G01513</name>
</gene>
<feature type="compositionally biased region" description="Polar residues" evidence="1">
    <location>
        <begin position="22"/>
        <end position="40"/>
    </location>
</feature>
<name>A0AAQ3JNC9_9LILI</name>
<accession>A0AAQ3JNC9</accession>
<organism evidence="2 3">
    <name type="scientific">Canna indica</name>
    <name type="common">Indian-shot</name>
    <dbReference type="NCBI Taxonomy" id="4628"/>
    <lineage>
        <taxon>Eukaryota</taxon>
        <taxon>Viridiplantae</taxon>
        <taxon>Streptophyta</taxon>
        <taxon>Embryophyta</taxon>
        <taxon>Tracheophyta</taxon>
        <taxon>Spermatophyta</taxon>
        <taxon>Magnoliopsida</taxon>
        <taxon>Liliopsida</taxon>
        <taxon>Zingiberales</taxon>
        <taxon>Cannaceae</taxon>
        <taxon>Canna</taxon>
    </lineage>
</organism>
<proteinExistence type="predicted"/>
<feature type="compositionally biased region" description="Low complexity" evidence="1">
    <location>
        <begin position="1"/>
        <end position="21"/>
    </location>
</feature>
<dbReference type="EMBL" id="CP136890">
    <property type="protein sequence ID" value="WOK92821.1"/>
    <property type="molecule type" value="Genomic_DNA"/>
</dbReference>
<reference evidence="2 3" key="1">
    <citation type="submission" date="2023-10" db="EMBL/GenBank/DDBJ databases">
        <title>Chromosome-scale genome assembly provides insights into flower coloration mechanisms of Canna indica.</title>
        <authorList>
            <person name="Li C."/>
        </authorList>
    </citation>
    <scope>NUCLEOTIDE SEQUENCE [LARGE SCALE GENOMIC DNA]</scope>
    <source>
        <tissue evidence="2">Flower</tissue>
    </source>
</reference>
<sequence>MQPSPFTSPSSSSSFPPSISSAELSNSMSGMRSARSSLPRTTPTYLYNHWASKNRFQIGDNLWDIREMIVKVLSHPELSRYVLN</sequence>
<dbReference type="AlphaFoldDB" id="A0AAQ3JNC9"/>
<evidence type="ECO:0000313" key="3">
    <source>
        <dbReference type="Proteomes" id="UP001327560"/>
    </source>
</evidence>
<protein>
    <submittedName>
        <fullName evidence="2">Uncharacterized protein</fullName>
    </submittedName>
</protein>
<keyword evidence="3" id="KW-1185">Reference proteome</keyword>
<feature type="region of interest" description="Disordered" evidence="1">
    <location>
        <begin position="1"/>
        <end position="40"/>
    </location>
</feature>